<comment type="caution">
    <text evidence="1">The sequence shown here is derived from an EMBL/GenBank/DDBJ whole genome shotgun (WGS) entry which is preliminary data.</text>
</comment>
<evidence type="ECO:0000313" key="2">
    <source>
        <dbReference type="Proteomes" id="UP000607653"/>
    </source>
</evidence>
<evidence type="ECO:0000313" key="1">
    <source>
        <dbReference type="EMBL" id="DAD23201.1"/>
    </source>
</evidence>
<organism evidence="1 2">
    <name type="scientific">Nelumbo nucifera</name>
    <name type="common">Sacred lotus</name>
    <dbReference type="NCBI Taxonomy" id="4432"/>
    <lineage>
        <taxon>Eukaryota</taxon>
        <taxon>Viridiplantae</taxon>
        <taxon>Streptophyta</taxon>
        <taxon>Embryophyta</taxon>
        <taxon>Tracheophyta</taxon>
        <taxon>Spermatophyta</taxon>
        <taxon>Magnoliopsida</taxon>
        <taxon>Proteales</taxon>
        <taxon>Nelumbonaceae</taxon>
        <taxon>Nelumbo</taxon>
    </lineage>
</organism>
<protein>
    <submittedName>
        <fullName evidence="1">Uncharacterized protein</fullName>
    </submittedName>
</protein>
<keyword evidence="2" id="KW-1185">Reference proteome</keyword>
<reference evidence="1 2" key="1">
    <citation type="journal article" date="2020" name="Mol. Biol. Evol.">
        <title>Distinct Expression and Methylation Patterns for Genes with Different Fates following a Single Whole-Genome Duplication in Flowering Plants.</title>
        <authorList>
            <person name="Shi T."/>
            <person name="Rahmani R.S."/>
            <person name="Gugger P.F."/>
            <person name="Wang M."/>
            <person name="Li H."/>
            <person name="Zhang Y."/>
            <person name="Li Z."/>
            <person name="Wang Q."/>
            <person name="Van de Peer Y."/>
            <person name="Marchal K."/>
            <person name="Chen J."/>
        </authorList>
    </citation>
    <scope>NUCLEOTIDE SEQUENCE [LARGE SCALE GENOMIC DNA]</scope>
    <source>
        <tissue evidence="1">Leaf</tissue>
    </source>
</reference>
<proteinExistence type="predicted"/>
<accession>A0A822XVK9</accession>
<dbReference type="Proteomes" id="UP000607653">
    <property type="component" value="Unassembled WGS sequence"/>
</dbReference>
<sequence length="55" mass="6345">MKSISGYYTLEKGFCPIVFESRGRISGVWTQTLETTKVQTLKLTYEFSDFHGHLL</sequence>
<dbReference type="EMBL" id="DUZY01000001">
    <property type="protein sequence ID" value="DAD23201.1"/>
    <property type="molecule type" value="Genomic_DNA"/>
</dbReference>
<dbReference type="AlphaFoldDB" id="A0A822XVK9"/>
<name>A0A822XVK9_NELNU</name>
<gene>
    <name evidence="1" type="ORF">HUJ06_024664</name>
</gene>